<sequence length="89" mass="9371">MSDTAHRLANSNSCVPSNELGWWAGAEGAVLGISASLLDPGGGAKIHPRDGYNRLQRPSPVQAPSSNRTAAAEVSRIAAYRIASICRRI</sequence>
<name>A0ACC2HZZ3_9PLEO</name>
<reference evidence="1" key="1">
    <citation type="submission" date="2022-11" db="EMBL/GenBank/DDBJ databases">
        <title>Genome Sequence of Boeremia exigua.</title>
        <authorList>
            <person name="Buettner E."/>
        </authorList>
    </citation>
    <scope>NUCLEOTIDE SEQUENCE</scope>
    <source>
        <strain evidence="1">CU02</strain>
    </source>
</reference>
<comment type="caution">
    <text evidence="1">The sequence shown here is derived from an EMBL/GenBank/DDBJ whole genome shotgun (WGS) entry which is preliminary data.</text>
</comment>
<proteinExistence type="predicted"/>
<dbReference type="EMBL" id="JAPHNI010000751">
    <property type="protein sequence ID" value="KAJ8108425.1"/>
    <property type="molecule type" value="Genomic_DNA"/>
</dbReference>
<evidence type="ECO:0000313" key="1">
    <source>
        <dbReference type="EMBL" id="KAJ8108425.1"/>
    </source>
</evidence>
<dbReference type="Proteomes" id="UP001153331">
    <property type="component" value="Unassembled WGS sequence"/>
</dbReference>
<evidence type="ECO:0000313" key="2">
    <source>
        <dbReference type="Proteomes" id="UP001153331"/>
    </source>
</evidence>
<keyword evidence="2" id="KW-1185">Reference proteome</keyword>
<protein>
    <submittedName>
        <fullName evidence="1">Uncharacterized protein</fullName>
    </submittedName>
</protein>
<organism evidence="1 2">
    <name type="scientific">Boeremia exigua</name>
    <dbReference type="NCBI Taxonomy" id="749465"/>
    <lineage>
        <taxon>Eukaryota</taxon>
        <taxon>Fungi</taxon>
        <taxon>Dikarya</taxon>
        <taxon>Ascomycota</taxon>
        <taxon>Pezizomycotina</taxon>
        <taxon>Dothideomycetes</taxon>
        <taxon>Pleosporomycetidae</taxon>
        <taxon>Pleosporales</taxon>
        <taxon>Pleosporineae</taxon>
        <taxon>Didymellaceae</taxon>
        <taxon>Boeremia</taxon>
    </lineage>
</organism>
<accession>A0ACC2HZZ3</accession>
<gene>
    <name evidence="1" type="ORF">OPT61_g8185</name>
</gene>